<comment type="caution">
    <text evidence="2">The sequence shown here is derived from an EMBL/GenBank/DDBJ whole genome shotgun (WGS) entry which is preliminary data.</text>
</comment>
<evidence type="ECO:0000313" key="2">
    <source>
        <dbReference type="EMBL" id="RAQ94040.1"/>
    </source>
</evidence>
<evidence type="ECO:0000313" key="3">
    <source>
        <dbReference type="Proteomes" id="UP000248706"/>
    </source>
</evidence>
<protein>
    <submittedName>
        <fullName evidence="2">Uncharacterized protein</fullName>
    </submittedName>
</protein>
<organism evidence="2 3">
    <name type="scientific">Thermogemmatispora tikiterensis</name>
    <dbReference type="NCBI Taxonomy" id="1825093"/>
    <lineage>
        <taxon>Bacteria</taxon>
        <taxon>Bacillati</taxon>
        <taxon>Chloroflexota</taxon>
        <taxon>Ktedonobacteria</taxon>
        <taxon>Thermogemmatisporales</taxon>
        <taxon>Thermogemmatisporaceae</taxon>
        <taxon>Thermogemmatispora</taxon>
    </lineage>
</organism>
<dbReference type="Proteomes" id="UP000248706">
    <property type="component" value="Unassembled WGS sequence"/>
</dbReference>
<feature type="region of interest" description="Disordered" evidence="1">
    <location>
        <begin position="33"/>
        <end position="81"/>
    </location>
</feature>
<feature type="region of interest" description="Disordered" evidence="1">
    <location>
        <begin position="107"/>
        <end position="266"/>
    </location>
</feature>
<dbReference type="EMBL" id="MCIF01000002">
    <property type="protein sequence ID" value="RAQ94040.1"/>
    <property type="molecule type" value="Genomic_DNA"/>
</dbReference>
<reference evidence="2 3" key="1">
    <citation type="submission" date="2016-08" db="EMBL/GenBank/DDBJ databases">
        <title>Analysis of Carbohydrate Active Enzymes in Thermogemmatispora T81 Reveals Carbohydrate Degradation Ability.</title>
        <authorList>
            <person name="Tomazini A."/>
            <person name="Lal S."/>
            <person name="Stott M."/>
            <person name="Henrissat B."/>
            <person name="Polikarpov I."/>
            <person name="Sparling R."/>
            <person name="Levin D.B."/>
        </authorList>
    </citation>
    <scope>NUCLEOTIDE SEQUENCE [LARGE SCALE GENOMIC DNA]</scope>
    <source>
        <strain evidence="2 3">T81</strain>
    </source>
</reference>
<proteinExistence type="predicted"/>
<keyword evidence="3" id="KW-1185">Reference proteome</keyword>
<sequence length="266" mass="28457">MQRPGSDGNTTGASPTLEAVVAALAATLQLFTTGASFERRGRTGETAGAAHEGQPSARDQQPKPDRRIGERDGHHTRWDAERACSGGRAALAEDSLPWLDLLKEQRLHWSQQRDQPGRTRPERRGCRGSESDRTHPLRAAHLGSVIAEQRPPRRSQVSCHLPSPRARTGPGTLQGGEGRRRMAPPDGRTSVSSVLATGPRGNGSVMPAVSPGSWEEHQGNRTGTEEETSWNKPVVLAQPPGASSMAAWAHQAGERASALSHAAGQR</sequence>
<name>A0A328VE57_9CHLR</name>
<dbReference type="AlphaFoldDB" id="A0A328VE57"/>
<evidence type="ECO:0000256" key="1">
    <source>
        <dbReference type="SAM" id="MobiDB-lite"/>
    </source>
</evidence>
<feature type="compositionally biased region" description="Basic and acidic residues" evidence="1">
    <location>
        <begin position="60"/>
        <end position="81"/>
    </location>
</feature>
<feature type="compositionally biased region" description="Basic and acidic residues" evidence="1">
    <location>
        <begin position="115"/>
        <end position="135"/>
    </location>
</feature>
<gene>
    <name evidence="2" type="ORF">A4R35_00750</name>
</gene>
<accession>A0A328VE57</accession>